<evidence type="ECO:0000256" key="3">
    <source>
        <dbReference type="ARBA" id="ARBA00023295"/>
    </source>
</evidence>
<comment type="similarity">
    <text evidence="1">Belongs to the glycosyl hydrolase 63 family.</text>
</comment>
<keyword evidence="3" id="KW-0326">Glycosidase</keyword>
<protein>
    <recommendedName>
        <fullName evidence="4">Mannosylglycerate hydrolase MGH1-like glycoside hydrolase domain-containing protein</fullName>
    </recommendedName>
</protein>
<sequence length="408" mass="45519">MSFDVPGAARDLLEGNWREGDYRGRRYAFSVPSPRSYPWQWYWDSCFHAIVRRRYDPAKARMELETLLAAMDPDGFIGHTVLWGHPLDRQRAIRYNIASRADLMTSTIQPPVLAWAWAWAVGDPRAEPRIATHHAWLREHRALEDDGLLWLLQPDESGMDASPKFDHVWGRLAQGRPLFPLLIARNRRLGFDARRVRAAGHPVVCEVLTNVGWALSEQALGRPSPTPAIIERLYDPVRGRFADAVVNAVAPTAPAARPLTWDTLAPLALPDLPDAIAQRLVDEVLRSPRFDDGVPLPAVALGDPAHSSRETWWGRHRHWRGPSWVNSAWFVALGLRRLGLHDEAARLADRLTAVVAREGFREYYEARTGAGMGAREFGWSTLLWELVDPAAPPAAGSEAAPSPGPSAG</sequence>
<evidence type="ECO:0000256" key="1">
    <source>
        <dbReference type="ARBA" id="ARBA00010833"/>
    </source>
</evidence>
<organism evidence="5 6">
    <name type="scientific">Baekduia soli</name>
    <dbReference type="NCBI Taxonomy" id="496014"/>
    <lineage>
        <taxon>Bacteria</taxon>
        <taxon>Bacillati</taxon>
        <taxon>Actinomycetota</taxon>
        <taxon>Thermoleophilia</taxon>
        <taxon>Solirubrobacterales</taxon>
        <taxon>Baekduiaceae</taxon>
        <taxon>Baekduia</taxon>
    </lineage>
</organism>
<evidence type="ECO:0000259" key="4">
    <source>
        <dbReference type="Pfam" id="PF22422"/>
    </source>
</evidence>
<name>A0A5B8U3U6_9ACTN</name>
<dbReference type="InterPro" id="IPR008928">
    <property type="entry name" value="6-hairpin_glycosidase_sf"/>
</dbReference>
<evidence type="ECO:0000313" key="6">
    <source>
        <dbReference type="Proteomes" id="UP000321805"/>
    </source>
</evidence>
<proteinExistence type="inferred from homology"/>
<dbReference type="AlphaFoldDB" id="A0A5B8U3U6"/>
<dbReference type="InterPro" id="IPR012341">
    <property type="entry name" value="6hp_glycosidase-like_sf"/>
</dbReference>
<reference evidence="5 6" key="1">
    <citation type="journal article" date="2018" name="J. Microbiol.">
        <title>Baekduia soli gen. nov., sp. nov., a novel bacterium isolated from the soil of Baekdu Mountain and proposal of a novel family name, Baekduiaceae fam. nov.</title>
        <authorList>
            <person name="An D.S."/>
            <person name="Siddiqi M.Z."/>
            <person name="Kim K.H."/>
            <person name="Yu H.S."/>
            <person name="Im W.T."/>
        </authorList>
    </citation>
    <scope>NUCLEOTIDE SEQUENCE [LARGE SCALE GENOMIC DNA]</scope>
    <source>
        <strain evidence="5 6">BR7-21</strain>
    </source>
</reference>
<keyword evidence="2" id="KW-0378">Hydrolase</keyword>
<dbReference type="Gene3D" id="1.50.10.10">
    <property type="match status" value="2"/>
</dbReference>
<dbReference type="PANTHER" id="PTHR10412">
    <property type="entry name" value="MANNOSYL-OLIGOSACCHARIDE GLUCOSIDASE"/>
    <property type="match status" value="1"/>
</dbReference>
<gene>
    <name evidence="5" type="ORF">FSW04_08445</name>
</gene>
<dbReference type="Proteomes" id="UP000321805">
    <property type="component" value="Chromosome"/>
</dbReference>
<dbReference type="InterPro" id="IPR054491">
    <property type="entry name" value="MGH1-like_GH"/>
</dbReference>
<dbReference type="GO" id="GO:0006487">
    <property type="term" value="P:protein N-linked glycosylation"/>
    <property type="evidence" value="ECO:0007669"/>
    <property type="project" value="TreeGrafter"/>
</dbReference>
<dbReference type="Pfam" id="PF22422">
    <property type="entry name" value="MGH1-like_GH"/>
    <property type="match status" value="1"/>
</dbReference>
<dbReference type="OrthoDB" id="9781878at2"/>
<dbReference type="EMBL" id="CP042430">
    <property type="protein sequence ID" value="QEC47601.1"/>
    <property type="molecule type" value="Genomic_DNA"/>
</dbReference>
<evidence type="ECO:0000256" key="2">
    <source>
        <dbReference type="ARBA" id="ARBA00022801"/>
    </source>
</evidence>
<dbReference type="GO" id="GO:0004573">
    <property type="term" value="F:Glc3Man9GlcNAc2 oligosaccharide glucosidase activity"/>
    <property type="evidence" value="ECO:0007669"/>
    <property type="project" value="InterPro"/>
</dbReference>
<keyword evidence="6" id="KW-1185">Reference proteome</keyword>
<dbReference type="InterPro" id="IPR004888">
    <property type="entry name" value="Glycoside_hydrolase_63"/>
</dbReference>
<accession>A0A5B8U3U6</accession>
<feature type="domain" description="Mannosylglycerate hydrolase MGH1-like glycoside hydrolase" evidence="4">
    <location>
        <begin position="37"/>
        <end position="380"/>
    </location>
</feature>
<dbReference type="KEGG" id="bsol:FSW04_08445"/>
<dbReference type="SUPFAM" id="SSF48208">
    <property type="entry name" value="Six-hairpin glycosidases"/>
    <property type="match status" value="1"/>
</dbReference>
<dbReference type="RefSeq" id="WP_146918241.1">
    <property type="nucleotide sequence ID" value="NZ_CP042430.1"/>
</dbReference>
<dbReference type="PANTHER" id="PTHR10412:SF11">
    <property type="entry name" value="MANNOSYL-OLIGOSACCHARIDE GLUCOSIDASE"/>
    <property type="match status" value="1"/>
</dbReference>
<dbReference type="GO" id="GO:0009311">
    <property type="term" value="P:oligosaccharide metabolic process"/>
    <property type="evidence" value="ECO:0007669"/>
    <property type="project" value="InterPro"/>
</dbReference>
<evidence type="ECO:0000313" key="5">
    <source>
        <dbReference type="EMBL" id="QEC47601.1"/>
    </source>
</evidence>